<evidence type="ECO:0008006" key="4">
    <source>
        <dbReference type="Google" id="ProtNLM"/>
    </source>
</evidence>
<keyword evidence="1" id="KW-0472">Membrane</keyword>
<organism evidence="2 3">
    <name type="scientific">Kryptobacter tengchongensis</name>
    <dbReference type="NCBI Taxonomy" id="1643429"/>
    <lineage>
        <taxon>Bacteria</taxon>
        <taxon>Pseudomonadati</taxon>
        <taxon>Candidatus Kryptoniota</taxon>
        <taxon>Candidatus Kryptobacter</taxon>
    </lineage>
</organism>
<keyword evidence="3" id="KW-1185">Reference proteome</keyword>
<keyword evidence="1" id="KW-1133">Transmembrane helix</keyword>
<evidence type="ECO:0000256" key="1">
    <source>
        <dbReference type="SAM" id="Phobius"/>
    </source>
</evidence>
<dbReference type="OrthoDB" id="9761451at2"/>
<dbReference type="Proteomes" id="UP000243065">
    <property type="component" value="Unassembled WGS sequence"/>
</dbReference>
<dbReference type="AlphaFoldDB" id="A0A656D5E7"/>
<name>A0A656D5E7_KRYT1</name>
<evidence type="ECO:0000313" key="2">
    <source>
        <dbReference type="EMBL" id="CUT00472.1"/>
    </source>
</evidence>
<protein>
    <recommendedName>
        <fullName evidence="4">ResB-like family protein</fullName>
    </recommendedName>
</protein>
<dbReference type="EMBL" id="CZVU01000028">
    <property type="protein sequence ID" value="CUT00472.1"/>
    <property type="molecule type" value="Genomic_DNA"/>
</dbReference>
<accession>A0A656D5E7</accession>
<feature type="transmembrane region" description="Helical" evidence="1">
    <location>
        <begin position="250"/>
        <end position="270"/>
    </location>
</feature>
<feature type="non-terminal residue" evidence="2">
    <location>
        <position position="1"/>
    </location>
</feature>
<evidence type="ECO:0000313" key="3">
    <source>
        <dbReference type="Proteomes" id="UP000243065"/>
    </source>
</evidence>
<reference evidence="2 3" key="1">
    <citation type="submission" date="2015-11" db="EMBL/GenBank/DDBJ databases">
        <authorList>
            <person name="Varghese N."/>
        </authorList>
    </citation>
    <scope>NUCLEOTIDE SEQUENCE [LARGE SCALE GENOMIC DNA]</scope>
    <source>
        <strain evidence="2 3">JGI-24</strain>
    </source>
</reference>
<gene>
    <name evidence="2" type="ORF">JGI24_00779</name>
</gene>
<proteinExistence type="predicted"/>
<sequence>GVGLFLLGVIASTKYDKTQVVSLPKNQTISAFGYKLTYIGNQKIDKERVAYNVKVEKDGDSFIAPLQMYFSEYNQGVMRHPYIFSLLNYDIFSNPKLPAFLVKNMLMNDLYLSPMSLEKSSGFNPHATGDIIILSKDQERTVGDYTLKFIRFDMTSDDMAKMMAGQDFAIGAVIEVTYKGKKQQIIPKIYYRNNMPMPEAVKVGDKQLTFINLNVESGQIAVSFRSDDANLQVQSEPVEVLVIEASVKPFINLVWFGVLVILAGFIVSMVRRISEVKG</sequence>
<keyword evidence="1" id="KW-0812">Transmembrane</keyword>
<dbReference type="RefSeq" id="WP_159420582.1">
    <property type="nucleotide sequence ID" value="NZ_CZVU01000028.1"/>
</dbReference>